<keyword evidence="2" id="KW-1185">Reference proteome</keyword>
<dbReference type="EMBL" id="AEXO01000066">
    <property type="protein sequence ID" value="EGC86387.1"/>
    <property type="molecule type" value="Genomic_DNA"/>
</dbReference>
<name>F0H732_9BACT</name>
<proteinExistence type="predicted"/>
<comment type="caution">
    <text evidence="1">The sequence shown here is derived from an EMBL/GenBank/DDBJ whole genome shotgun (WGS) entry which is preliminary data.</text>
</comment>
<evidence type="ECO:0000313" key="2">
    <source>
        <dbReference type="Proteomes" id="UP000003155"/>
    </source>
</evidence>
<gene>
    <name evidence="1" type="ORF">HMPREF9303_0452</name>
</gene>
<sequence length="78" mass="9360">MRQTNINKKFRVYQLHINDTWVSRNRTGCRLETLQNPCPSGCGITRFRMSDEYHAHVRSIYRDNKKFFVGCFTPYNIK</sequence>
<accession>F0H732</accession>
<dbReference type="Proteomes" id="UP000003155">
    <property type="component" value="Unassembled WGS sequence"/>
</dbReference>
<protein>
    <submittedName>
        <fullName evidence="1">Uncharacterized protein</fullName>
    </submittedName>
</protein>
<dbReference type="AlphaFoldDB" id="F0H732"/>
<organism evidence="1 2">
    <name type="scientific">Prevotella denticola CRIS 18C-A</name>
    <dbReference type="NCBI Taxonomy" id="944557"/>
    <lineage>
        <taxon>Bacteria</taxon>
        <taxon>Pseudomonadati</taxon>
        <taxon>Bacteroidota</taxon>
        <taxon>Bacteroidia</taxon>
        <taxon>Bacteroidales</taxon>
        <taxon>Prevotellaceae</taxon>
        <taxon>Prevotella</taxon>
    </lineage>
</organism>
<evidence type="ECO:0000313" key="1">
    <source>
        <dbReference type="EMBL" id="EGC86387.1"/>
    </source>
</evidence>
<reference evidence="1 2" key="1">
    <citation type="submission" date="2011-02" db="EMBL/GenBank/DDBJ databases">
        <authorList>
            <person name="Durkin A.S."/>
            <person name="Madupu R."/>
            <person name="Torralba M."/>
            <person name="Gillis M."/>
            <person name="Methe B."/>
            <person name="Sutton G."/>
            <person name="Nelson K.E."/>
        </authorList>
    </citation>
    <scope>NUCLEOTIDE SEQUENCE [LARGE SCALE GENOMIC DNA]</scope>
    <source>
        <strain evidence="1 2">CRIS 18C-A</strain>
    </source>
</reference>